<evidence type="ECO:0000313" key="7">
    <source>
        <dbReference type="EMBL" id="JAR87272.1"/>
    </source>
</evidence>
<dbReference type="PANTHER" id="PTHR22762">
    <property type="entry name" value="ALPHA-GLUCOSIDASE"/>
    <property type="match status" value="1"/>
</dbReference>
<dbReference type="Pfam" id="PF21365">
    <property type="entry name" value="Glyco_hydro_31_3rd"/>
    <property type="match status" value="1"/>
</dbReference>
<dbReference type="InterPro" id="IPR030459">
    <property type="entry name" value="Glyco_hydro_31_CS"/>
</dbReference>
<accession>A0A147BA06</accession>
<dbReference type="SUPFAM" id="SSF51011">
    <property type="entry name" value="Glycosyl hydrolase domain"/>
    <property type="match status" value="1"/>
</dbReference>
<feature type="non-terminal residue" evidence="7">
    <location>
        <position position="1"/>
    </location>
</feature>
<evidence type="ECO:0000256" key="2">
    <source>
        <dbReference type="ARBA" id="ARBA00022801"/>
    </source>
</evidence>
<dbReference type="GO" id="GO:0005975">
    <property type="term" value="P:carbohydrate metabolic process"/>
    <property type="evidence" value="ECO:0007669"/>
    <property type="project" value="InterPro"/>
</dbReference>
<proteinExistence type="inferred from homology"/>
<name>A0A147BA06_9ACAR</name>
<dbReference type="Gene3D" id="2.60.40.1180">
    <property type="entry name" value="Golgi alpha-mannosidase II"/>
    <property type="match status" value="2"/>
</dbReference>
<evidence type="ECO:0000256" key="4">
    <source>
        <dbReference type="RuleBase" id="RU361185"/>
    </source>
</evidence>
<comment type="similarity">
    <text evidence="1 4">Belongs to the glycosyl hydrolase 31 family.</text>
</comment>
<dbReference type="InterPro" id="IPR000322">
    <property type="entry name" value="Glyco_hydro_31_TIM"/>
</dbReference>
<evidence type="ECO:0000259" key="5">
    <source>
        <dbReference type="Pfam" id="PF01055"/>
    </source>
</evidence>
<evidence type="ECO:0000256" key="1">
    <source>
        <dbReference type="ARBA" id="ARBA00007806"/>
    </source>
</evidence>
<evidence type="ECO:0000256" key="3">
    <source>
        <dbReference type="ARBA" id="ARBA00023295"/>
    </source>
</evidence>
<dbReference type="EMBL" id="GEIB01000699">
    <property type="protein sequence ID" value="JAR87272.1"/>
    <property type="molecule type" value="Transcribed_RNA"/>
</dbReference>
<keyword evidence="2 4" id="KW-0378">Hydrolase</keyword>
<dbReference type="GO" id="GO:0004558">
    <property type="term" value="F:alpha-1,4-glucosidase activity"/>
    <property type="evidence" value="ECO:0007669"/>
    <property type="project" value="TreeGrafter"/>
</dbReference>
<dbReference type="Pfam" id="PF01055">
    <property type="entry name" value="Glyco_hydro_31_2nd"/>
    <property type="match status" value="1"/>
</dbReference>
<organism evidence="7">
    <name type="scientific">Alectorobius mimon</name>
    <dbReference type="NCBI Taxonomy" id="360319"/>
    <lineage>
        <taxon>Eukaryota</taxon>
        <taxon>Metazoa</taxon>
        <taxon>Ecdysozoa</taxon>
        <taxon>Arthropoda</taxon>
        <taxon>Chelicerata</taxon>
        <taxon>Arachnida</taxon>
        <taxon>Acari</taxon>
        <taxon>Parasitiformes</taxon>
        <taxon>Ixodida</taxon>
        <taxon>Ixodoidea</taxon>
        <taxon>Argasidae</taxon>
        <taxon>Ornithodorinae</taxon>
        <taxon>Alectorobius</taxon>
    </lineage>
</organism>
<dbReference type="InterPro" id="IPR048395">
    <property type="entry name" value="Glyco_hydro_31_C"/>
</dbReference>
<feature type="domain" description="Glycoside hydrolase family 31 TIM barrel" evidence="5">
    <location>
        <begin position="3"/>
        <end position="129"/>
    </location>
</feature>
<dbReference type="PANTHER" id="PTHR22762:SF131">
    <property type="entry name" value="GLYCOSIDE HYDROLASE FAMILY 31 N-TERMINAL DOMAIN-CONTAINING PROTEIN"/>
    <property type="match status" value="1"/>
</dbReference>
<dbReference type="AlphaFoldDB" id="A0A147BA06"/>
<dbReference type="Gene3D" id="3.20.20.80">
    <property type="entry name" value="Glycosidases"/>
    <property type="match status" value="1"/>
</dbReference>
<keyword evidence="3 4" id="KW-0326">Glycosidase</keyword>
<dbReference type="InterPro" id="IPR013780">
    <property type="entry name" value="Glyco_hydro_b"/>
</dbReference>
<dbReference type="SUPFAM" id="SSF51445">
    <property type="entry name" value="(Trans)glycosidases"/>
    <property type="match status" value="1"/>
</dbReference>
<protein>
    <submittedName>
        <fullName evidence="7">Lysosomal alpha glucosidase like</fullName>
    </submittedName>
</protein>
<evidence type="ECO:0000259" key="6">
    <source>
        <dbReference type="Pfam" id="PF21365"/>
    </source>
</evidence>
<dbReference type="InterPro" id="IPR017853">
    <property type="entry name" value="GH"/>
</dbReference>
<sequence>YQALAKIRQKRPFIISRATAPGQGHWSGHWTGDIASTWEDMRATIPAILSFGMYGIPLVGADICGFNGNTTVELCARWQALGSYYPFSRNHNTDGAIDQDPYSLGETVLRTTVLNLSFRSSLLAYLYTLFYRSHVFGDTIARAMFIEFPEDNNTYTLDQQFMLGSGVLIAPALYPNQVAVRAYLPSGVWYQLSGNKTLCPTGRYVDFPATLNDLPVIVRGGSIIPLLMPAPTTKQSRLKPLALLAALSERGTAHGELFIDDGDSLNTIENRRYILFDFNLTENVLTVNCTHRGYYTNPSMSEVLVMGVPNEPHKVTVAGKNEHFTYNDHFLTVRLDPALAMNQDFTITWS</sequence>
<feature type="domain" description="Glycosyl hydrolase family 31 C-terminal" evidence="6">
    <location>
        <begin position="137"/>
        <end position="224"/>
    </location>
</feature>
<reference evidence="7" key="1">
    <citation type="submission" date="2016-03" db="EMBL/GenBank/DDBJ databases">
        <title>Gut transcriptome analysis on engorged females of Ornithodoros mimon (Acari: Argasidae) and phylogenetic inferences of soft ticks.</title>
        <authorList>
            <person name="Landulfo G.A."/>
            <person name="Giovanni D."/>
            <person name="Carvalho E."/>
            <person name="Junqueira-de-Azevedo I."/>
            <person name="Patane J."/>
            <person name="Mendoca R."/>
            <person name="Barros-Battesti D."/>
        </authorList>
    </citation>
    <scope>NUCLEOTIDE SEQUENCE</scope>
    <source>
        <strain evidence="7">Females</strain>
        <tissue evidence="7">Gut</tissue>
    </source>
</reference>
<dbReference type="PROSITE" id="PS00707">
    <property type="entry name" value="GLYCOSYL_HYDROL_F31_2"/>
    <property type="match status" value="1"/>
</dbReference>